<protein>
    <submittedName>
        <fullName evidence="1">Uncharacterized protein</fullName>
    </submittedName>
</protein>
<dbReference type="Proteomes" id="UP000826146">
    <property type="component" value="Chromosome"/>
</dbReference>
<name>A0ABN6I8K5_9HELI</name>
<evidence type="ECO:0000313" key="2">
    <source>
        <dbReference type="Proteomes" id="UP000826146"/>
    </source>
</evidence>
<gene>
    <name evidence="1" type="ORF">NHP190012_00600</name>
</gene>
<accession>A0ABN6I8K5</accession>
<dbReference type="EMBL" id="AP024819">
    <property type="protein sequence ID" value="BCZ18418.1"/>
    <property type="molecule type" value="Genomic_DNA"/>
</dbReference>
<reference evidence="1 2" key="1">
    <citation type="submission" date="2021-07" db="EMBL/GenBank/DDBJ databases">
        <title>Novel Helicobacter sp. Isolated from a cat.</title>
        <authorList>
            <person name="Rimbara E."/>
            <person name="Suzuki M."/>
        </authorList>
    </citation>
    <scope>NUCLEOTIDE SEQUENCE [LARGE SCALE GENOMIC DNA]</scope>
    <source>
        <strain evidence="2">NHP19-012</strain>
    </source>
</reference>
<organism evidence="1 2">
    <name type="scientific">Helicobacter gastrofelis</name>
    <dbReference type="NCBI Taxonomy" id="2849642"/>
    <lineage>
        <taxon>Bacteria</taxon>
        <taxon>Pseudomonadati</taxon>
        <taxon>Campylobacterota</taxon>
        <taxon>Epsilonproteobacteria</taxon>
        <taxon>Campylobacterales</taxon>
        <taxon>Helicobacteraceae</taxon>
        <taxon>Helicobacter</taxon>
    </lineage>
</organism>
<sequence>MSWLSKQFNKQCHIQHLDFYPSPVPTRFKTQGTPAKEDFMLSARLSIGC</sequence>
<proteinExistence type="predicted"/>
<keyword evidence="2" id="KW-1185">Reference proteome</keyword>
<evidence type="ECO:0000313" key="1">
    <source>
        <dbReference type="EMBL" id="BCZ18418.1"/>
    </source>
</evidence>
<dbReference type="RefSeq" id="WP_260321606.1">
    <property type="nucleotide sequence ID" value="NZ_AP024819.1"/>
</dbReference>